<dbReference type="KEGG" id="pda:103712124"/>
<evidence type="ECO:0000313" key="6">
    <source>
        <dbReference type="RefSeq" id="XP_008796769.3"/>
    </source>
</evidence>
<comment type="similarity">
    <text evidence="1">Belongs to the LEA type SMP family.</text>
</comment>
<evidence type="ECO:0000256" key="3">
    <source>
        <dbReference type="SAM" id="MobiDB-lite"/>
    </source>
</evidence>
<feature type="region of interest" description="Disordered" evidence="3">
    <location>
        <begin position="185"/>
        <end position="232"/>
    </location>
</feature>
<dbReference type="AlphaFoldDB" id="A0A8B7CDB9"/>
<name>A0A8B7CDB9_PHODC</name>
<evidence type="ECO:0000259" key="4">
    <source>
        <dbReference type="Pfam" id="PF04927"/>
    </source>
</evidence>
<reference evidence="6" key="2">
    <citation type="submission" date="2025-08" db="UniProtKB">
        <authorList>
            <consortium name="RefSeq"/>
        </authorList>
    </citation>
    <scope>IDENTIFICATION</scope>
    <source>
        <tissue evidence="6">Young leaves</tissue>
    </source>
</reference>
<dbReference type="Proteomes" id="UP000228380">
    <property type="component" value="Chromosome 16"/>
</dbReference>
<feature type="region of interest" description="Disordered" evidence="3">
    <location>
        <begin position="23"/>
        <end position="67"/>
    </location>
</feature>
<sequence length="232" mass="24225">MDTPHRVTRHLYLYLLLAPQKRFRPTSPKDMSQRQSQRGQAEPVLPVSGDPVARSERDALLKRDDPGLVVAETDLPGKRLVTASTGGQVVAQFAVPAPAAGGAPPEGEPVTMGEALEAEVLTDGEKKVDRADAAAIQAAEVRATGLGGVTPGGVGSEAQAAAASNARGEQEVSLRDVLRDATSKIRRDKVVTPEDSRKVAAAEQRNRGQGASEGGVAASVVAASRLNENRKA</sequence>
<dbReference type="OrthoDB" id="10501064at2759"/>
<dbReference type="InterPro" id="IPR042971">
    <property type="entry name" value="LEA_SMP"/>
</dbReference>
<gene>
    <name evidence="6" type="primary">LOC103712124</name>
</gene>
<keyword evidence="5" id="KW-1185">Reference proteome</keyword>
<feature type="compositionally biased region" description="Basic and acidic residues" evidence="3">
    <location>
        <begin position="185"/>
        <end position="206"/>
    </location>
</feature>
<dbReference type="PANTHER" id="PTHR31174">
    <property type="entry name" value="SEED MATURATION FAMILY PROTEIN"/>
    <property type="match status" value="1"/>
</dbReference>
<dbReference type="Pfam" id="PF04927">
    <property type="entry name" value="SMP"/>
    <property type="match status" value="2"/>
</dbReference>
<feature type="compositionally biased region" description="Low complexity" evidence="3">
    <location>
        <begin position="214"/>
        <end position="224"/>
    </location>
</feature>
<dbReference type="GeneID" id="103712124"/>
<dbReference type="PANTHER" id="PTHR31174:SF21">
    <property type="entry name" value="OS12G0626500 PROTEIN"/>
    <property type="match status" value="1"/>
</dbReference>
<feature type="domain" description="SMP" evidence="4">
    <location>
        <begin position="110"/>
        <end position="167"/>
    </location>
</feature>
<evidence type="ECO:0000256" key="1">
    <source>
        <dbReference type="ARBA" id="ARBA00010733"/>
    </source>
</evidence>
<feature type="compositionally biased region" description="Basic and acidic residues" evidence="3">
    <location>
        <begin position="53"/>
        <end position="66"/>
    </location>
</feature>
<accession>A0A8B7CDB9</accession>
<organism evidence="5 6">
    <name type="scientific">Phoenix dactylifera</name>
    <name type="common">Date palm</name>
    <dbReference type="NCBI Taxonomy" id="42345"/>
    <lineage>
        <taxon>Eukaryota</taxon>
        <taxon>Viridiplantae</taxon>
        <taxon>Streptophyta</taxon>
        <taxon>Embryophyta</taxon>
        <taxon>Tracheophyta</taxon>
        <taxon>Spermatophyta</taxon>
        <taxon>Magnoliopsida</taxon>
        <taxon>Liliopsida</taxon>
        <taxon>Arecaceae</taxon>
        <taxon>Coryphoideae</taxon>
        <taxon>Phoeniceae</taxon>
        <taxon>Phoenix</taxon>
    </lineage>
</organism>
<evidence type="ECO:0000256" key="2">
    <source>
        <dbReference type="ARBA" id="ARBA00022737"/>
    </source>
</evidence>
<protein>
    <submittedName>
        <fullName evidence="6">Late embryogenesis abundant protein 31-like isoform X1</fullName>
    </submittedName>
</protein>
<proteinExistence type="inferred from homology"/>
<evidence type="ECO:0000313" key="5">
    <source>
        <dbReference type="Proteomes" id="UP000228380"/>
    </source>
</evidence>
<dbReference type="InterPro" id="IPR007011">
    <property type="entry name" value="LEA_SMP_dom"/>
</dbReference>
<feature type="domain" description="SMP" evidence="4">
    <location>
        <begin position="172"/>
        <end position="229"/>
    </location>
</feature>
<keyword evidence="2" id="KW-0677">Repeat</keyword>
<dbReference type="RefSeq" id="XP_008796769.3">
    <property type="nucleotide sequence ID" value="XM_008798547.4"/>
</dbReference>
<feature type="compositionally biased region" description="Polar residues" evidence="3">
    <location>
        <begin position="29"/>
        <end position="39"/>
    </location>
</feature>
<reference evidence="5" key="1">
    <citation type="journal article" date="2019" name="Nat. Commun.">
        <title>Genome-wide association mapping of date palm fruit traits.</title>
        <authorList>
            <person name="Hazzouri K.M."/>
            <person name="Gros-Balthazard M."/>
            <person name="Flowers J.M."/>
            <person name="Copetti D."/>
            <person name="Lemansour A."/>
            <person name="Lebrun M."/>
            <person name="Masmoudi K."/>
            <person name="Ferrand S."/>
            <person name="Dhar M.I."/>
            <person name="Fresquez Z.A."/>
            <person name="Rosas U."/>
            <person name="Zhang J."/>
            <person name="Talag J."/>
            <person name="Lee S."/>
            <person name="Kudrna D."/>
            <person name="Powell R.F."/>
            <person name="Leitch I.J."/>
            <person name="Krueger R.R."/>
            <person name="Wing R.A."/>
            <person name="Amiri K.M.A."/>
            <person name="Purugganan M.D."/>
        </authorList>
    </citation>
    <scope>NUCLEOTIDE SEQUENCE [LARGE SCALE GENOMIC DNA]</scope>
    <source>
        <strain evidence="5">cv. Khalas</strain>
    </source>
</reference>